<name>B9S6V8_RICCO</name>
<dbReference type="eggNOG" id="KOG0998">
    <property type="taxonomic scope" value="Eukaryota"/>
</dbReference>
<feature type="region of interest" description="Disordered" evidence="1">
    <location>
        <begin position="235"/>
        <end position="276"/>
    </location>
</feature>
<evidence type="ECO:0000259" key="4">
    <source>
        <dbReference type="PROSITE" id="PS50222"/>
    </source>
</evidence>
<dbReference type="GO" id="GO:0006897">
    <property type="term" value="P:endocytosis"/>
    <property type="evidence" value="ECO:0000318"/>
    <property type="project" value="GO_Central"/>
</dbReference>
<dbReference type="SMART" id="SM00027">
    <property type="entry name" value="EH"/>
    <property type="match status" value="2"/>
</dbReference>
<sequence length="595" mass="63067">MANTTDLFDVYFKRADLDCDGQISGAEAVAFFQGSGLPKQVLAQVWTYADQRKAGFLSRQEFYNALKLVTVAQSKRDLTPDMAKAALYGPASAKIPAPQINLAATPAPRAAAPAPRAATPAPQIAGTTSVASQNIGIRPPQVPVNASTNQQYFPPQQNQFMRPPQGMPVNSMSHPQQMLANQGVPRGGNMTAPRLPNSNVSTGWPGGSLGTETTQNQSRGVIPPATRDGFGLMASGITPSMQPRPQVTSGQTPSTTTTPQDAAVPSNQSATKDVKVSGNGFASNSLFGDVFSVGPAQPAQSSSSAAPSASVLPVSLPIVTSSVGSQPSVRPSTLDTLQNAFSQRSVGGLSTAIENKSVAAQTSNVTPGISVGAGNSASNQSQAPWPKMTQSDIQKYMKVFVQVDTDRDGKITGEQARNLFLSWRLPREVLKQVWDLSDQDNDSMLSLREFCTALYLMERSREGRTLPTILPSSIMSDETLLSATSHPTASHGSGAWGSASVLRQPQVMPGPRPTPAAAARPPRPPPVHHADEKQPGQQKPKVPVLENHLVDQLSQDEQDSLNSKFQEAAQADKKALLILLVHLGGILILTIMLKL</sequence>
<dbReference type="PROSITE" id="PS50222">
    <property type="entry name" value="EF_HAND_2"/>
    <property type="match status" value="2"/>
</dbReference>
<feature type="compositionally biased region" description="Polar residues" evidence="1">
    <location>
        <begin position="210"/>
        <end position="219"/>
    </location>
</feature>
<feature type="compositionally biased region" description="Polar residues" evidence="1">
    <location>
        <begin position="237"/>
        <end position="247"/>
    </location>
</feature>
<evidence type="ECO:0000259" key="3">
    <source>
        <dbReference type="PROSITE" id="PS50031"/>
    </source>
</evidence>
<dbReference type="EMBL" id="EQ973882">
    <property type="protein sequence ID" value="EEF40714.1"/>
    <property type="molecule type" value="Genomic_DNA"/>
</dbReference>
<dbReference type="AlphaFoldDB" id="B9S6V8"/>
<dbReference type="PANTHER" id="PTHR11216:SF161">
    <property type="entry name" value="CALCIUM-BINDING EF HAND FAMILY PROTEIN"/>
    <property type="match status" value="1"/>
</dbReference>
<dbReference type="InterPro" id="IPR002048">
    <property type="entry name" value="EF_hand_dom"/>
</dbReference>
<dbReference type="GO" id="GO:0005509">
    <property type="term" value="F:calcium ion binding"/>
    <property type="evidence" value="ECO:0007669"/>
    <property type="project" value="InterPro"/>
</dbReference>
<dbReference type="STRING" id="3988.B9S6V8"/>
<organism evidence="5 6">
    <name type="scientific">Ricinus communis</name>
    <name type="common">Castor bean</name>
    <dbReference type="NCBI Taxonomy" id="3988"/>
    <lineage>
        <taxon>Eukaryota</taxon>
        <taxon>Viridiplantae</taxon>
        <taxon>Streptophyta</taxon>
        <taxon>Embryophyta</taxon>
        <taxon>Tracheophyta</taxon>
        <taxon>Spermatophyta</taxon>
        <taxon>Magnoliopsida</taxon>
        <taxon>eudicotyledons</taxon>
        <taxon>Gunneridae</taxon>
        <taxon>Pentapetalae</taxon>
        <taxon>rosids</taxon>
        <taxon>fabids</taxon>
        <taxon>Malpighiales</taxon>
        <taxon>Euphorbiaceae</taxon>
        <taxon>Acalyphoideae</taxon>
        <taxon>Acalypheae</taxon>
        <taxon>Ricinus</taxon>
    </lineage>
</organism>
<dbReference type="Gene3D" id="1.10.238.10">
    <property type="entry name" value="EF-hand"/>
    <property type="match status" value="2"/>
</dbReference>
<dbReference type="GO" id="GO:0016197">
    <property type="term" value="P:endosomal transport"/>
    <property type="evidence" value="ECO:0000318"/>
    <property type="project" value="GO_Central"/>
</dbReference>
<evidence type="ECO:0000313" key="6">
    <source>
        <dbReference type="Proteomes" id="UP000008311"/>
    </source>
</evidence>
<evidence type="ECO:0000256" key="2">
    <source>
        <dbReference type="SAM" id="Phobius"/>
    </source>
</evidence>
<evidence type="ECO:0008006" key="7">
    <source>
        <dbReference type="Google" id="ProtNLM"/>
    </source>
</evidence>
<dbReference type="SUPFAM" id="SSF47473">
    <property type="entry name" value="EF-hand"/>
    <property type="match status" value="2"/>
</dbReference>
<dbReference type="Pfam" id="PF12763">
    <property type="entry name" value="EH"/>
    <property type="match status" value="2"/>
</dbReference>
<feature type="compositionally biased region" description="Low complexity" evidence="1">
    <location>
        <begin position="248"/>
        <end position="260"/>
    </location>
</feature>
<dbReference type="InParanoid" id="B9S6V8"/>
<dbReference type="PROSITE" id="PS50031">
    <property type="entry name" value="EH"/>
    <property type="match status" value="2"/>
</dbReference>
<keyword evidence="2" id="KW-0472">Membrane</keyword>
<proteinExistence type="predicted"/>
<dbReference type="SMART" id="SM00054">
    <property type="entry name" value="EFh"/>
    <property type="match status" value="4"/>
</dbReference>
<keyword evidence="2" id="KW-1133">Transmembrane helix</keyword>
<feature type="domain" description="EF-hand" evidence="4">
    <location>
        <begin position="425"/>
        <end position="460"/>
    </location>
</feature>
<feature type="region of interest" description="Disordered" evidence="1">
    <location>
        <begin position="199"/>
        <end position="220"/>
    </location>
</feature>
<feature type="domain" description="EH" evidence="3">
    <location>
        <begin position="392"/>
        <end position="481"/>
    </location>
</feature>
<gene>
    <name evidence="5" type="ORF">RCOM_0874920</name>
</gene>
<feature type="domain" description="EH" evidence="3">
    <location>
        <begin position="4"/>
        <end position="94"/>
    </location>
</feature>
<dbReference type="GO" id="GO:0030674">
    <property type="term" value="F:protein-macromolecule adaptor activity"/>
    <property type="evidence" value="ECO:0000318"/>
    <property type="project" value="GO_Central"/>
</dbReference>
<dbReference type="GO" id="GO:0005886">
    <property type="term" value="C:plasma membrane"/>
    <property type="evidence" value="ECO:0000318"/>
    <property type="project" value="GO_Central"/>
</dbReference>
<dbReference type="InterPro" id="IPR011992">
    <property type="entry name" value="EF-hand-dom_pair"/>
</dbReference>
<keyword evidence="2" id="KW-0812">Transmembrane</keyword>
<evidence type="ECO:0000313" key="5">
    <source>
        <dbReference type="EMBL" id="EEF40714.1"/>
    </source>
</evidence>
<dbReference type="InterPro" id="IPR000261">
    <property type="entry name" value="EH_dom"/>
</dbReference>
<dbReference type="PANTHER" id="PTHR11216">
    <property type="entry name" value="EH DOMAIN"/>
    <property type="match status" value="1"/>
</dbReference>
<protein>
    <recommendedName>
        <fullName evidence="7">Calcium ion binding protein</fullName>
    </recommendedName>
</protein>
<accession>B9S6V8</accession>
<dbReference type="GO" id="GO:0005737">
    <property type="term" value="C:cytoplasm"/>
    <property type="evidence" value="ECO:0000318"/>
    <property type="project" value="GO_Central"/>
</dbReference>
<keyword evidence="6" id="KW-1185">Reference proteome</keyword>
<dbReference type="Proteomes" id="UP000008311">
    <property type="component" value="Unassembled WGS sequence"/>
</dbReference>
<evidence type="ECO:0000256" key="1">
    <source>
        <dbReference type="SAM" id="MobiDB-lite"/>
    </source>
</evidence>
<feature type="transmembrane region" description="Helical" evidence="2">
    <location>
        <begin position="575"/>
        <end position="593"/>
    </location>
</feature>
<feature type="domain" description="EF-hand" evidence="4">
    <location>
        <begin position="3"/>
        <end position="38"/>
    </location>
</feature>
<dbReference type="CDD" id="cd00052">
    <property type="entry name" value="EH"/>
    <property type="match status" value="2"/>
</dbReference>
<reference evidence="6" key="1">
    <citation type="journal article" date="2010" name="Nat. Biotechnol.">
        <title>Draft genome sequence of the oilseed species Ricinus communis.</title>
        <authorList>
            <person name="Chan A.P."/>
            <person name="Crabtree J."/>
            <person name="Zhao Q."/>
            <person name="Lorenzi H."/>
            <person name="Orvis J."/>
            <person name="Puiu D."/>
            <person name="Melake-Berhan A."/>
            <person name="Jones K.M."/>
            <person name="Redman J."/>
            <person name="Chen G."/>
            <person name="Cahoon E.B."/>
            <person name="Gedil M."/>
            <person name="Stanke M."/>
            <person name="Haas B.J."/>
            <person name="Wortman J.R."/>
            <person name="Fraser-Liggett C.M."/>
            <person name="Ravel J."/>
            <person name="Rabinowicz P.D."/>
        </authorList>
    </citation>
    <scope>NUCLEOTIDE SEQUENCE [LARGE SCALE GENOMIC DNA]</scope>
    <source>
        <strain evidence="6">cv. Hale</strain>
    </source>
</reference>
<feature type="region of interest" description="Disordered" evidence="1">
    <location>
        <begin position="504"/>
        <end position="539"/>
    </location>
</feature>